<dbReference type="InterPro" id="IPR003601">
    <property type="entry name" value="Topo_IA_2"/>
</dbReference>
<evidence type="ECO:0000256" key="2">
    <source>
        <dbReference type="ARBA" id="ARBA00009446"/>
    </source>
</evidence>
<dbReference type="PANTHER" id="PTHR42785">
    <property type="entry name" value="DNA TOPOISOMERASE, TYPE IA, CORE"/>
    <property type="match status" value="1"/>
</dbReference>
<dbReference type="InterPro" id="IPR023406">
    <property type="entry name" value="Topo_IA_AS"/>
</dbReference>
<dbReference type="Gene3D" id="1.10.290.10">
    <property type="entry name" value="Topoisomerase I, domain 4"/>
    <property type="match status" value="1"/>
</dbReference>
<proteinExistence type="inferred from homology"/>
<feature type="region of interest" description="Disordered" evidence="7">
    <location>
        <begin position="343"/>
        <end position="363"/>
    </location>
</feature>
<feature type="domain" description="Topo IA-type catalytic" evidence="9">
    <location>
        <begin position="66"/>
        <end position="384"/>
    </location>
</feature>
<dbReference type="InterPro" id="IPR003602">
    <property type="entry name" value="Topo_IA_DNA-bd_dom"/>
</dbReference>
<dbReference type="PROSITE" id="PS00396">
    <property type="entry name" value="TOPO_IA_1"/>
    <property type="match status" value="1"/>
</dbReference>
<evidence type="ECO:0000256" key="4">
    <source>
        <dbReference type="ARBA" id="ARBA00023029"/>
    </source>
</evidence>
<protein>
    <recommendedName>
        <fullName evidence="3">DNA topoisomerase</fullName>
        <ecNumber evidence="3">5.6.2.1</ecNumber>
    </recommendedName>
</protein>
<comment type="catalytic activity">
    <reaction evidence="1">
        <text>ATP-independent breakage of single-stranded DNA, followed by passage and rejoining.</text>
        <dbReference type="EC" id="5.6.2.1"/>
    </reaction>
</comment>
<dbReference type="GO" id="GO:0003917">
    <property type="term" value="F:DNA topoisomerase type I (single strand cut, ATP-independent) activity"/>
    <property type="evidence" value="ECO:0007669"/>
    <property type="project" value="UniProtKB-EC"/>
</dbReference>
<evidence type="ECO:0000259" key="8">
    <source>
        <dbReference type="PROSITE" id="PS50880"/>
    </source>
</evidence>
<dbReference type="InterPro" id="IPR006171">
    <property type="entry name" value="TOPRIM_dom"/>
</dbReference>
<dbReference type="InterPro" id="IPR000380">
    <property type="entry name" value="Topo_IA"/>
</dbReference>
<dbReference type="EMBL" id="BARS01007918">
    <property type="protein sequence ID" value="GAF71186.1"/>
    <property type="molecule type" value="Genomic_DNA"/>
</dbReference>
<evidence type="ECO:0000256" key="6">
    <source>
        <dbReference type="ARBA" id="ARBA00023235"/>
    </source>
</evidence>
<accession>X0S7J2</accession>
<evidence type="ECO:0000259" key="9">
    <source>
        <dbReference type="PROSITE" id="PS52039"/>
    </source>
</evidence>
<comment type="caution">
    <text evidence="10">The sequence shown here is derived from an EMBL/GenBank/DDBJ whole genome shotgun (WGS) entry which is preliminary data.</text>
</comment>
<keyword evidence="4" id="KW-0799">Topoisomerase</keyword>
<name>X0S7J2_9ZZZZ</name>
<evidence type="ECO:0000256" key="1">
    <source>
        <dbReference type="ARBA" id="ARBA00000213"/>
    </source>
</evidence>
<dbReference type="PRINTS" id="PR00417">
    <property type="entry name" value="PRTPISMRASEI"/>
</dbReference>
<organism evidence="10">
    <name type="scientific">marine sediment metagenome</name>
    <dbReference type="NCBI Taxonomy" id="412755"/>
    <lineage>
        <taxon>unclassified sequences</taxon>
        <taxon>metagenomes</taxon>
        <taxon>ecological metagenomes</taxon>
    </lineage>
</organism>
<gene>
    <name evidence="10" type="ORF">S01H1_15167</name>
</gene>
<dbReference type="InterPro" id="IPR013824">
    <property type="entry name" value="Topo_IA_cen_sub1"/>
</dbReference>
<dbReference type="AlphaFoldDB" id="X0S7J2"/>
<feature type="non-terminal residue" evidence="10">
    <location>
        <position position="1"/>
    </location>
</feature>
<dbReference type="PANTHER" id="PTHR42785:SF1">
    <property type="entry name" value="DNA TOPOISOMERASE"/>
    <property type="match status" value="1"/>
</dbReference>
<dbReference type="GO" id="GO:0006265">
    <property type="term" value="P:DNA topological change"/>
    <property type="evidence" value="ECO:0007669"/>
    <property type="project" value="InterPro"/>
</dbReference>
<comment type="similarity">
    <text evidence="2">Belongs to the type IA topoisomerase family.</text>
</comment>
<feature type="compositionally biased region" description="Basic and acidic residues" evidence="7">
    <location>
        <begin position="343"/>
        <end position="362"/>
    </location>
</feature>
<sequence>LAELIKAAKSATEVYLATDMDREGEAIAWHLAESLGTSPDMVHRVIFNEITASAIREAFAHPHDIDMNKVDAQQARRILDRIVGYQVSPLLWKKIASGLSAGRVQSVAVRIIVERQRQIDAFAPQEYWRIVAVFTTDSTKAQDLGSRWSAFLAQKDASGKGPSKAQQQQFLEQNEGFTAELARWRGETFKPHNAETTIEAAKALGMEIETVQRTEDEGGKGPAAHLVRLRGQLGQAAPQYSVTSLDQREKRTTPPAPFTTASLQQAGATQLRLSAARTMRIAQQLYEGVEIPGNGMVGLITYMRTDSRHMAGEAITQARTLIGESFGQQYLPAKPNFYSSGKRAQEAHEAIRPTDLSRRPGDIKPALSPEQLKLYELIWKRMVA</sequence>
<dbReference type="InterPro" id="IPR013497">
    <property type="entry name" value="Topo_IA_cen"/>
</dbReference>
<dbReference type="GO" id="GO:0003677">
    <property type="term" value="F:DNA binding"/>
    <property type="evidence" value="ECO:0007669"/>
    <property type="project" value="UniProtKB-KW"/>
</dbReference>
<evidence type="ECO:0000256" key="5">
    <source>
        <dbReference type="ARBA" id="ARBA00023125"/>
    </source>
</evidence>
<dbReference type="PROSITE" id="PS50880">
    <property type="entry name" value="TOPRIM"/>
    <property type="match status" value="1"/>
</dbReference>
<dbReference type="Pfam" id="PF01131">
    <property type="entry name" value="Topoisom_bac"/>
    <property type="match status" value="2"/>
</dbReference>
<reference evidence="10" key="1">
    <citation type="journal article" date="2014" name="Front. Microbiol.">
        <title>High frequency of phylogenetically diverse reductive dehalogenase-homologous genes in deep subseafloor sedimentary metagenomes.</title>
        <authorList>
            <person name="Kawai M."/>
            <person name="Futagami T."/>
            <person name="Toyoda A."/>
            <person name="Takaki Y."/>
            <person name="Nishi S."/>
            <person name="Hori S."/>
            <person name="Arai W."/>
            <person name="Tsubouchi T."/>
            <person name="Morono Y."/>
            <person name="Uchiyama I."/>
            <person name="Ito T."/>
            <person name="Fujiyama A."/>
            <person name="Inagaki F."/>
            <person name="Takami H."/>
        </authorList>
    </citation>
    <scope>NUCLEOTIDE SEQUENCE</scope>
    <source>
        <strain evidence="10">Expedition CK06-06</strain>
    </source>
</reference>
<dbReference type="SMART" id="SM00436">
    <property type="entry name" value="TOP1Bc"/>
    <property type="match status" value="1"/>
</dbReference>
<dbReference type="Gene3D" id="3.40.50.140">
    <property type="match status" value="1"/>
</dbReference>
<dbReference type="SMART" id="SM00437">
    <property type="entry name" value="TOP1Ac"/>
    <property type="match status" value="1"/>
</dbReference>
<dbReference type="Pfam" id="PF01751">
    <property type="entry name" value="Toprim"/>
    <property type="match status" value="1"/>
</dbReference>
<dbReference type="InterPro" id="IPR013826">
    <property type="entry name" value="Topo_IA_cen_sub3"/>
</dbReference>
<dbReference type="EC" id="5.6.2.1" evidence="3"/>
<dbReference type="InterPro" id="IPR023405">
    <property type="entry name" value="Topo_IA_core_domain"/>
</dbReference>
<keyword evidence="6" id="KW-0413">Isomerase</keyword>
<feature type="non-terminal residue" evidence="10">
    <location>
        <position position="384"/>
    </location>
</feature>
<dbReference type="SUPFAM" id="SSF56712">
    <property type="entry name" value="Prokaryotic type I DNA topoisomerase"/>
    <property type="match status" value="1"/>
</dbReference>
<feature type="domain" description="Toprim" evidence="8">
    <location>
        <begin position="1"/>
        <end position="50"/>
    </location>
</feature>
<dbReference type="Gene3D" id="1.10.460.10">
    <property type="entry name" value="Topoisomerase I, domain 2"/>
    <property type="match status" value="1"/>
</dbReference>
<evidence type="ECO:0000256" key="7">
    <source>
        <dbReference type="SAM" id="MobiDB-lite"/>
    </source>
</evidence>
<evidence type="ECO:0000256" key="3">
    <source>
        <dbReference type="ARBA" id="ARBA00012891"/>
    </source>
</evidence>
<keyword evidence="5" id="KW-0238">DNA-binding</keyword>
<evidence type="ECO:0000313" key="10">
    <source>
        <dbReference type="EMBL" id="GAF71186.1"/>
    </source>
</evidence>
<dbReference type="PROSITE" id="PS52039">
    <property type="entry name" value="TOPO_IA_2"/>
    <property type="match status" value="1"/>
</dbReference>